<dbReference type="Proteomes" id="UP000798662">
    <property type="component" value="Chromosome 3"/>
</dbReference>
<gene>
    <name evidence="1" type="ORF">I4F81_010750</name>
</gene>
<reference evidence="1" key="1">
    <citation type="submission" date="2019-11" db="EMBL/GenBank/DDBJ databases">
        <title>Nori genome reveals adaptations in red seaweeds to the harsh intertidal environment.</title>
        <authorList>
            <person name="Wang D."/>
            <person name="Mao Y."/>
        </authorList>
    </citation>
    <scope>NUCLEOTIDE SEQUENCE</scope>
    <source>
        <tissue evidence="1">Gametophyte</tissue>
    </source>
</reference>
<comment type="caution">
    <text evidence="1">The sequence shown here is derived from an EMBL/GenBank/DDBJ whole genome shotgun (WGS) entry which is preliminary data.</text>
</comment>
<dbReference type="EMBL" id="CM020620">
    <property type="protein sequence ID" value="KAK1868257.1"/>
    <property type="molecule type" value="Genomic_DNA"/>
</dbReference>
<accession>A0ACC3CES3</accession>
<organism evidence="1 2">
    <name type="scientific">Pyropia yezoensis</name>
    <name type="common">Susabi-nori</name>
    <name type="synonym">Porphyra yezoensis</name>
    <dbReference type="NCBI Taxonomy" id="2788"/>
    <lineage>
        <taxon>Eukaryota</taxon>
        <taxon>Rhodophyta</taxon>
        <taxon>Bangiophyceae</taxon>
        <taxon>Bangiales</taxon>
        <taxon>Bangiaceae</taxon>
        <taxon>Pyropia</taxon>
    </lineage>
</organism>
<protein>
    <submittedName>
        <fullName evidence="1">Uncharacterized protein</fullName>
    </submittedName>
</protein>
<name>A0ACC3CES3_PYRYE</name>
<evidence type="ECO:0000313" key="2">
    <source>
        <dbReference type="Proteomes" id="UP000798662"/>
    </source>
</evidence>
<sequence>MSSTPRADLKPDVISPAAEVRPLRTRSPLPRTPVDNFALTPTAALPNLINPSARLAEAAAFDEEEDDEITPVRRAPAAEVPAEGSTWPSPSAETPALDPTQDERRALILTINADESLSSSEKHAKISSLLMTSADPILDAITESARKRCKSSIRSYHDKKAGVLGCQHYPRKCVIKPACCDEWYTCRLCHDEGERHKCDRRKIKAVKCMLCNEEQPVGPKCRACGITFARYFCEICRLYDDTQDKHLYHCHKCGMCRVGENNYHCDRCNACVSQAKDKKKHKCVKGALDACCPCCQGYLYDSTSKVLFTMCGHAMHSTCLERYVTTSYVCPLCHKELGDMTNLYITYDREIEAQPMPREYANHRVVIKCHQCSSSSNVKFHLSYRHRCGVGTCQSYNTYIERQYVAEPQAAATSSMAAPSPIPVAGPPAGGGEGPSTGDTEQP</sequence>
<proteinExistence type="predicted"/>
<keyword evidence="2" id="KW-1185">Reference proteome</keyword>
<evidence type="ECO:0000313" key="1">
    <source>
        <dbReference type="EMBL" id="KAK1868257.1"/>
    </source>
</evidence>